<dbReference type="EMBL" id="BPVZ01000130">
    <property type="protein sequence ID" value="GKV38807.1"/>
    <property type="molecule type" value="Genomic_DNA"/>
</dbReference>
<name>A0AAV5LNR0_9ROSI</name>
<evidence type="ECO:0000313" key="1">
    <source>
        <dbReference type="EMBL" id="GKV38807.1"/>
    </source>
</evidence>
<dbReference type="AlphaFoldDB" id="A0AAV5LNR0"/>
<accession>A0AAV5LNR0</accession>
<protein>
    <submittedName>
        <fullName evidence="1">Uncharacterized protein</fullName>
    </submittedName>
</protein>
<comment type="caution">
    <text evidence="1">The sequence shown here is derived from an EMBL/GenBank/DDBJ whole genome shotgun (WGS) entry which is preliminary data.</text>
</comment>
<gene>
    <name evidence="1" type="ORF">SLEP1_g46678</name>
</gene>
<organism evidence="1 2">
    <name type="scientific">Rubroshorea leprosula</name>
    <dbReference type="NCBI Taxonomy" id="152421"/>
    <lineage>
        <taxon>Eukaryota</taxon>
        <taxon>Viridiplantae</taxon>
        <taxon>Streptophyta</taxon>
        <taxon>Embryophyta</taxon>
        <taxon>Tracheophyta</taxon>
        <taxon>Spermatophyta</taxon>
        <taxon>Magnoliopsida</taxon>
        <taxon>eudicotyledons</taxon>
        <taxon>Gunneridae</taxon>
        <taxon>Pentapetalae</taxon>
        <taxon>rosids</taxon>
        <taxon>malvids</taxon>
        <taxon>Malvales</taxon>
        <taxon>Dipterocarpaceae</taxon>
        <taxon>Rubroshorea</taxon>
    </lineage>
</organism>
<keyword evidence="2" id="KW-1185">Reference proteome</keyword>
<sequence length="40" mass="4476">MPILCSPSFIFSALKLEKAGAKMFYSHQLLAQKPPLGLIW</sequence>
<reference evidence="1 2" key="1">
    <citation type="journal article" date="2021" name="Commun. Biol.">
        <title>The genome of Shorea leprosula (Dipterocarpaceae) highlights the ecological relevance of drought in aseasonal tropical rainforests.</title>
        <authorList>
            <person name="Ng K.K.S."/>
            <person name="Kobayashi M.J."/>
            <person name="Fawcett J.A."/>
            <person name="Hatakeyama M."/>
            <person name="Paape T."/>
            <person name="Ng C.H."/>
            <person name="Ang C.C."/>
            <person name="Tnah L.H."/>
            <person name="Lee C.T."/>
            <person name="Nishiyama T."/>
            <person name="Sese J."/>
            <person name="O'Brien M.J."/>
            <person name="Copetti D."/>
            <person name="Mohd Noor M.I."/>
            <person name="Ong R.C."/>
            <person name="Putra M."/>
            <person name="Sireger I.Z."/>
            <person name="Indrioko S."/>
            <person name="Kosugi Y."/>
            <person name="Izuno A."/>
            <person name="Isagi Y."/>
            <person name="Lee S.L."/>
            <person name="Shimizu K.K."/>
        </authorList>
    </citation>
    <scope>NUCLEOTIDE SEQUENCE [LARGE SCALE GENOMIC DNA]</scope>
    <source>
        <strain evidence="1">214</strain>
    </source>
</reference>
<dbReference type="Proteomes" id="UP001054252">
    <property type="component" value="Unassembled WGS sequence"/>
</dbReference>
<proteinExistence type="predicted"/>
<evidence type="ECO:0000313" key="2">
    <source>
        <dbReference type="Proteomes" id="UP001054252"/>
    </source>
</evidence>